<protein>
    <submittedName>
        <fullName evidence="3">Uncharacterized protein</fullName>
    </submittedName>
</protein>
<evidence type="ECO:0000256" key="1">
    <source>
        <dbReference type="SAM" id="MobiDB-lite"/>
    </source>
</evidence>
<organism evidence="3 4">
    <name type="scientific">Aphanomyces euteiches</name>
    <dbReference type="NCBI Taxonomy" id="100861"/>
    <lineage>
        <taxon>Eukaryota</taxon>
        <taxon>Sar</taxon>
        <taxon>Stramenopiles</taxon>
        <taxon>Oomycota</taxon>
        <taxon>Saprolegniomycetes</taxon>
        <taxon>Saprolegniales</taxon>
        <taxon>Verrucalvaceae</taxon>
        <taxon>Aphanomyces</taxon>
    </lineage>
</organism>
<keyword evidence="4" id="KW-1185">Reference proteome</keyword>
<comment type="caution">
    <text evidence="3">The sequence shown here is derived from an EMBL/GenBank/DDBJ whole genome shotgun (WGS) entry which is preliminary data.</text>
</comment>
<sequence>MLRRCFSAVSKGPKAVRRPANEARRVTEKAERDALTTAPEPQAPAPYQEQLYQHFEQPQTMGQVLKSNFLWGIGMSLGFIVIGGIFRAFMEETPKPQMCEWDGAFLVAPSDEEQS</sequence>
<feature type="compositionally biased region" description="Low complexity" evidence="1">
    <location>
        <begin position="35"/>
        <end position="46"/>
    </location>
</feature>
<feature type="transmembrane region" description="Helical" evidence="2">
    <location>
        <begin position="69"/>
        <end position="89"/>
    </location>
</feature>
<accession>A0A6G0XTZ0</accession>
<dbReference type="Proteomes" id="UP000481153">
    <property type="component" value="Unassembled WGS sequence"/>
</dbReference>
<evidence type="ECO:0000313" key="3">
    <source>
        <dbReference type="EMBL" id="KAF0744008.1"/>
    </source>
</evidence>
<keyword evidence="2" id="KW-1133">Transmembrane helix</keyword>
<keyword evidence="2" id="KW-0472">Membrane</keyword>
<reference evidence="3 4" key="1">
    <citation type="submission" date="2019-07" db="EMBL/GenBank/DDBJ databases">
        <title>Genomics analysis of Aphanomyces spp. identifies a new class of oomycete effector associated with host adaptation.</title>
        <authorList>
            <person name="Gaulin E."/>
        </authorList>
    </citation>
    <scope>NUCLEOTIDE SEQUENCE [LARGE SCALE GENOMIC DNA]</scope>
    <source>
        <strain evidence="3 4">ATCC 201684</strain>
    </source>
</reference>
<feature type="compositionally biased region" description="Basic and acidic residues" evidence="1">
    <location>
        <begin position="19"/>
        <end position="34"/>
    </location>
</feature>
<proteinExistence type="predicted"/>
<keyword evidence="2" id="KW-0812">Transmembrane</keyword>
<dbReference type="EMBL" id="VJMJ01000012">
    <property type="protein sequence ID" value="KAF0744008.1"/>
    <property type="molecule type" value="Genomic_DNA"/>
</dbReference>
<name>A0A6G0XTZ0_9STRA</name>
<evidence type="ECO:0000256" key="2">
    <source>
        <dbReference type="SAM" id="Phobius"/>
    </source>
</evidence>
<dbReference type="AlphaFoldDB" id="A0A6G0XTZ0"/>
<evidence type="ECO:0000313" key="4">
    <source>
        <dbReference type="Proteomes" id="UP000481153"/>
    </source>
</evidence>
<dbReference type="VEuPathDB" id="FungiDB:AeMF1_018903"/>
<feature type="region of interest" description="Disordered" evidence="1">
    <location>
        <begin position="6"/>
        <end position="46"/>
    </location>
</feature>
<gene>
    <name evidence="3" type="ORF">Ae201684_001645</name>
</gene>